<dbReference type="Pfam" id="PF02822">
    <property type="entry name" value="Antistasin"/>
    <property type="match status" value="3"/>
</dbReference>
<dbReference type="Proteomes" id="UP000327044">
    <property type="component" value="Unassembled WGS sequence"/>
</dbReference>
<proteinExistence type="predicted"/>
<accession>A0A1Y1MBD4</accession>
<dbReference type="AlphaFoldDB" id="A0A1Y1MBD4"/>
<keyword evidence="5" id="KW-1185">Reference proteome</keyword>
<dbReference type="InterPro" id="IPR006150">
    <property type="entry name" value="Cys_repeat_1"/>
</dbReference>
<evidence type="ECO:0000256" key="1">
    <source>
        <dbReference type="SAM" id="SignalP"/>
    </source>
</evidence>
<reference evidence="4 5" key="2">
    <citation type="journal article" date="2018" name="Elife">
        <title>Firefly genomes illuminate parallel origins of bioluminescence in beetles.</title>
        <authorList>
            <person name="Fallon T.R."/>
            <person name="Lower S.E."/>
            <person name="Chang C.H."/>
            <person name="Bessho-Uehara M."/>
            <person name="Martin G.J."/>
            <person name="Bewick A.J."/>
            <person name="Behringer M."/>
            <person name="Debat H.J."/>
            <person name="Wong I."/>
            <person name="Day J.C."/>
            <person name="Suvorov A."/>
            <person name="Silva C.J."/>
            <person name="Stanger-Hall K.F."/>
            <person name="Hall D.W."/>
            <person name="Schmitz R.J."/>
            <person name="Nelson D.R."/>
            <person name="Lewis S.M."/>
            <person name="Shigenobu S."/>
            <person name="Bybee S.M."/>
            <person name="Larracuente A.M."/>
            <person name="Oba Y."/>
            <person name="Weng J.K."/>
        </authorList>
    </citation>
    <scope>NUCLEOTIDE SEQUENCE [LARGE SCALE GENOMIC DNA]</scope>
    <source>
        <strain evidence="4">1611_PpyrPB1</strain>
        <tissue evidence="4">Whole body</tissue>
    </source>
</reference>
<dbReference type="InterPro" id="IPR004094">
    <property type="entry name" value="Antistasin-like"/>
</dbReference>
<organism evidence="3">
    <name type="scientific">Photinus pyralis</name>
    <name type="common">Common eastern firefly</name>
    <name type="synonym">Lampyris pyralis</name>
    <dbReference type="NCBI Taxonomy" id="7054"/>
    <lineage>
        <taxon>Eukaryota</taxon>
        <taxon>Metazoa</taxon>
        <taxon>Ecdysozoa</taxon>
        <taxon>Arthropoda</taxon>
        <taxon>Hexapoda</taxon>
        <taxon>Insecta</taxon>
        <taxon>Pterygota</taxon>
        <taxon>Neoptera</taxon>
        <taxon>Endopterygota</taxon>
        <taxon>Coleoptera</taxon>
        <taxon>Polyphaga</taxon>
        <taxon>Elateriformia</taxon>
        <taxon>Elateroidea</taxon>
        <taxon>Lampyridae</taxon>
        <taxon>Lampyrinae</taxon>
        <taxon>Photinus</taxon>
    </lineage>
</organism>
<evidence type="ECO:0000313" key="3">
    <source>
        <dbReference type="EMBL" id="JAV81625.1"/>
    </source>
</evidence>
<dbReference type="Gene3D" id="2.10.22.10">
    <property type="entry name" value="Antistasin, domain 1"/>
    <property type="match status" value="3"/>
</dbReference>
<evidence type="ECO:0000313" key="5">
    <source>
        <dbReference type="Proteomes" id="UP000327044"/>
    </source>
</evidence>
<feature type="domain" description="Antistasin-like" evidence="2">
    <location>
        <begin position="94"/>
        <end position="120"/>
    </location>
</feature>
<gene>
    <name evidence="4" type="ORF">PPYR_00959</name>
</gene>
<dbReference type="GO" id="GO:0004867">
    <property type="term" value="F:serine-type endopeptidase inhibitor activity"/>
    <property type="evidence" value="ECO:0007669"/>
    <property type="project" value="InterPro"/>
</dbReference>
<feature type="domain" description="Antistasin-like" evidence="2">
    <location>
        <begin position="156"/>
        <end position="184"/>
    </location>
</feature>
<dbReference type="SMART" id="SM00289">
    <property type="entry name" value="WR1"/>
    <property type="match status" value="1"/>
</dbReference>
<dbReference type="Pfam" id="PF14625">
    <property type="entry name" value="Lustrin_cystein"/>
    <property type="match status" value="1"/>
</dbReference>
<dbReference type="InterPro" id="IPR028150">
    <property type="entry name" value="Lustrin_cystein"/>
</dbReference>
<name>A0A1Y1MBD4_PHOPY</name>
<feature type="domain" description="Antistasin-like" evidence="2">
    <location>
        <begin position="31"/>
        <end position="56"/>
    </location>
</feature>
<evidence type="ECO:0000313" key="4">
    <source>
        <dbReference type="EMBL" id="KAB0803989.1"/>
    </source>
</evidence>
<dbReference type="EMBL" id="GEZM01038489">
    <property type="protein sequence ID" value="JAV81625.1"/>
    <property type="molecule type" value="Transcribed_RNA"/>
</dbReference>
<reference evidence="4" key="3">
    <citation type="submission" date="2019-08" db="EMBL/GenBank/DDBJ databases">
        <authorList>
            <consortium name="Photinus pyralis genome working group"/>
            <person name="Fallon T.R."/>
            <person name="Sander Lower S.E."/>
            <person name="Weng J.-K."/>
        </authorList>
    </citation>
    <scope>NUCLEOTIDE SEQUENCE</scope>
    <source>
        <strain evidence="4">1611_PpyrPB1</strain>
        <tissue evidence="4">Whole body</tissue>
    </source>
</reference>
<dbReference type="OrthoDB" id="5976811at2759"/>
<dbReference type="InParanoid" id="A0A1Y1MBD4"/>
<dbReference type="PROSITE" id="PS51252">
    <property type="entry name" value="ANTISTASIN"/>
    <property type="match status" value="3"/>
</dbReference>
<sequence>MNAVTGLIVWLIASFAIGSEAHEVSTEAGVCKREVCEVYCPYGNVIDSNGCRTCECIANPCTNHTCPSGQECKIVPVLCKKAPCPFTATCGPECPLYKCVAKDCPYGYEVDENGCKGCDCKDYTKGCPCTEDQICIVEKLCPFGECGIKPKCVKKCPLSLPCHSLMDCPYGFELDRDNCQTCACKNPCAGVICPRAKYCAVIVLNCLVAPCPAPYPECQSYCPENSQLLSNLRNEPVTCTADLEPCPKGYDCHYVARLRSSFCCKSSDVNQEQDN</sequence>
<dbReference type="EMBL" id="VVIM01000001">
    <property type="protein sequence ID" value="KAB0803989.1"/>
    <property type="molecule type" value="Genomic_DNA"/>
</dbReference>
<feature type="chain" id="PRO_5036029877" description="Antistasin-like domain-containing protein" evidence="1">
    <location>
        <begin position="22"/>
        <end position="275"/>
    </location>
</feature>
<protein>
    <recommendedName>
        <fullName evidence="2">Antistasin-like domain-containing protein</fullName>
    </recommendedName>
</protein>
<evidence type="ECO:0000259" key="2">
    <source>
        <dbReference type="PROSITE" id="PS51252"/>
    </source>
</evidence>
<reference evidence="3" key="1">
    <citation type="journal article" date="2016" name="Sci. Rep.">
        <title>Molecular characterization of firefly nuptial gifts: a multi-omics approach sheds light on postcopulatory sexual selection.</title>
        <authorList>
            <person name="Al-Wathiqui N."/>
            <person name="Fallon T.R."/>
            <person name="South A."/>
            <person name="Weng J.K."/>
            <person name="Lewis S.M."/>
        </authorList>
    </citation>
    <scope>NUCLEOTIDE SEQUENCE</scope>
</reference>
<feature type="signal peptide" evidence="1">
    <location>
        <begin position="1"/>
        <end position="21"/>
    </location>
</feature>
<keyword evidence="1" id="KW-0732">Signal</keyword>
<dbReference type="InterPro" id="IPR011061">
    <property type="entry name" value="Hirudin/antistatin"/>
</dbReference>
<dbReference type="SUPFAM" id="SSF57262">
    <property type="entry name" value="Leech antihemostatic proteins"/>
    <property type="match status" value="1"/>
</dbReference>